<accession>A0ACC1AG96</accession>
<dbReference type="EMBL" id="CM047906">
    <property type="protein sequence ID" value="KAJ0085461.1"/>
    <property type="molecule type" value="Genomic_DNA"/>
</dbReference>
<protein>
    <submittedName>
        <fullName evidence="1">Uncharacterized protein</fullName>
    </submittedName>
</protein>
<proteinExistence type="predicted"/>
<evidence type="ECO:0000313" key="1">
    <source>
        <dbReference type="EMBL" id="KAJ0085461.1"/>
    </source>
</evidence>
<organism evidence="1 2">
    <name type="scientific">Pistacia atlantica</name>
    <dbReference type="NCBI Taxonomy" id="434234"/>
    <lineage>
        <taxon>Eukaryota</taxon>
        <taxon>Viridiplantae</taxon>
        <taxon>Streptophyta</taxon>
        <taxon>Embryophyta</taxon>
        <taxon>Tracheophyta</taxon>
        <taxon>Spermatophyta</taxon>
        <taxon>Magnoliopsida</taxon>
        <taxon>eudicotyledons</taxon>
        <taxon>Gunneridae</taxon>
        <taxon>Pentapetalae</taxon>
        <taxon>rosids</taxon>
        <taxon>malvids</taxon>
        <taxon>Sapindales</taxon>
        <taxon>Anacardiaceae</taxon>
        <taxon>Pistacia</taxon>
    </lineage>
</organism>
<reference evidence="2" key="1">
    <citation type="journal article" date="2023" name="G3 (Bethesda)">
        <title>Genome assembly and association tests identify interacting loci associated with vigor, precocity, and sex in interspecific pistachio rootstocks.</title>
        <authorList>
            <person name="Palmer W."/>
            <person name="Jacygrad E."/>
            <person name="Sagayaradj S."/>
            <person name="Cavanaugh K."/>
            <person name="Han R."/>
            <person name="Bertier L."/>
            <person name="Beede B."/>
            <person name="Kafkas S."/>
            <person name="Golino D."/>
            <person name="Preece J."/>
            <person name="Michelmore R."/>
        </authorList>
    </citation>
    <scope>NUCLEOTIDE SEQUENCE [LARGE SCALE GENOMIC DNA]</scope>
</reference>
<comment type="caution">
    <text evidence="1">The sequence shown here is derived from an EMBL/GenBank/DDBJ whole genome shotgun (WGS) entry which is preliminary data.</text>
</comment>
<name>A0ACC1AG96_9ROSI</name>
<gene>
    <name evidence="1" type="ORF">Patl1_08362</name>
</gene>
<evidence type="ECO:0000313" key="2">
    <source>
        <dbReference type="Proteomes" id="UP001164250"/>
    </source>
</evidence>
<keyword evidence="2" id="KW-1185">Reference proteome</keyword>
<sequence>MASPVPPGAPRPGYTSQRFPPPPRNYRPDFQNNPNTLADNLNSVNLNQPSSTANSGPRPPPFGQPPPFSQQTPSPGLPGVSQPMSRPGPPPVALSRPGAPPSGSLPSTLPQNMPPVRPTGSLGGQALPSGSRPVPPRSFPSSSGIPVVPPSGLPLSSGFQSLGFSDGGMTTPMPPSGAQPSFVSFSPLRGFQARPPWPAPLGPASNGPPASGGPKFPPASNAPQRPVVPLTILESSQTPEPPSMRSVLGTPAGAPMQSQSPFSAAPQGIPPPPSSLYGPQTWPMQPQQVALPPAVPGAAQPPGMVGIPPPGPPQESQLTTVSPTVGQAGIFWGGQSKVDPTQIPRPDSSSPVIMYETRQGNQANPPPPATSDFIAMDTGNCSPRYMRCTMNQVPCTADLLATSGMPLALLVQPLALPHPSEEPVQIVDFGESGPIRCSRCKGYINPFMKFIDQGRHFICNLCGFIDETPRDYHCNLGPDGRRRDADERPELCKGTVEFVASKEYMVRDPMPVVYFFLIDVSMIAIRTGATAAACSAINQVISDLPEGPRTLVGVATFDSTIHFYNLKRALQQPLMLIVPDVEDVYTPLQTDVIVQLSECRQHLELLLENIPTMFENNKSVESAFGAAIKAGFLALKGTGGKLLVFQSVLPSAGVGTLSSRESEARTNVSVGEKDVPKLLQPADKTLKTMASELAEYQICVDVFITSQTYVDIASVSVIPRTTGGQVYYYSPFSTLSDTAKLCNDLRWNMTRPQGFEAVMRVRCSQGIQVQEYYGNFCKRIPTDVDLPGVCNFSFSCKLLCH</sequence>
<dbReference type="Proteomes" id="UP001164250">
    <property type="component" value="Chromosome 10"/>
</dbReference>